<dbReference type="SMART" id="SM01236">
    <property type="entry name" value="Haem_oxygenase_2"/>
    <property type="match status" value="1"/>
</dbReference>
<dbReference type="InterPro" id="IPR016084">
    <property type="entry name" value="Haem_Oase-like_multi-hlx"/>
</dbReference>
<dbReference type="Proteomes" id="UP000619260">
    <property type="component" value="Unassembled WGS sequence"/>
</dbReference>
<gene>
    <name evidence="1" type="ORF">Val02_47550</name>
</gene>
<organism evidence="1 2">
    <name type="scientific">Virgisporangium aliadipatigenens</name>
    <dbReference type="NCBI Taxonomy" id="741659"/>
    <lineage>
        <taxon>Bacteria</taxon>
        <taxon>Bacillati</taxon>
        <taxon>Actinomycetota</taxon>
        <taxon>Actinomycetes</taxon>
        <taxon>Micromonosporales</taxon>
        <taxon>Micromonosporaceae</taxon>
        <taxon>Virgisporangium</taxon>
    </lineage>
</organism>
<accession>A0A8J3YLW0</accession>
<dbReference type="Pfam" id="PF14518">
    <property type="entry name" value="Haem_oxygenas_2"/>
    <property type="match status" value="1"/>
</dbReference>
<evidence type="ECO:0000313" key="2">
    <source>
        <dbReference type="Proteomes" id="UP000619260"/>
    </source>
</evidence>
<dbReference type="Gene3D" id="1.20.910.10">
    <property type="entry name" value="Heme oxygenase-like"/>
    <property type="match status" value="1"/>
</dbReference>
<name>A0A8J3YLW0_9ACTN</name>
<proteinExistence type="predicted"/>
<dbReference type="SUPFAM" id="SSF48613">
    <property type="entry name" value="Heme oxygenase-like"/>
    <property type="match status" value="1"/>
</dbReference>
<keyword evidence="2" id="KW-1185">Reference proteome</keyword>
<evidence type="ECO:0008006" key="3">
    <source>
        <dbReference type="Google" id="ProtNLM"/>
    </source>
</evidence>
<protein>
    <recommendedName>
        <fullName evidence="3">Iron-containing redox enzyme family protein</fullName>
    </recommendedName>
</protein>
<dbReference type="RefSeq" id="WP_203901374.1">
    <property type="nucleotide sequence ID" value="NZ_BOPF01000018.1"/>
</dbReference>
<sequence>MNTAVLRTKLDLATPALRATSALLWQPHRLRERYPEYLRAMHGVIRASVPLMATAARRCAELAADDPVARALGGYLPAHIAEELDHDRWLLEDLAALGADPEATARGVPPPAVARLVGPQYYWIAHVHPVALLGYIAVLEGNAPHPSLAGRIVAAAGVPEAAVRTVREHAELDTGHSAAIIGLLDRLPLTPRQSTVVTLSALSTVDTLTELLAGVVRHAPAHPTEGARP</sequence>
<dbReference type="AlphaFoldDB" id="A0A8J3YLW0"/>
<dbReference type="EMBL" id="BOPF01000018">
    <property type="protein sequence ID" value="GIJ47869.1"/>
    <property type="molecule type" value="Genomic_DNA"/>
</dbReference>
<evidence type="ECO:0000313" key="1">
    <source>
        <dbReference type="EMBL" id="GIJ47869.1"/>
    </source>
</evidence>
<comment type="caution">
    <text evidence="1">The sequence shown here is derived from an EMBL/GenBank/DDBJ whole genome shotgun (WGS) entry which is preliminary data.</text>
</comment>
<reference evidence="1" key="1">
    <citation type="submission" date="2021-01" db="EMBL/GenBank/DDBJ databases">
        <title>Whole genome shotgun sequence of Virgisporangium aliadipatigenens NBRC 105644.</title>
        <authorList>
            <person name="Komaki H."/>
            <person name="Tamura T."/>
        </authorList>
    </citation>
    <scope>NUCLEOTIDE SEQUENCE</scope>
    <source>
        <strain evidence="1">NBRC 105644</strain>
    </source>
</reference>